<keyword evidence="2" id="KW-0276">Fatty acid metabolism</keyword>
<dbReference type="Proteomes" id="UP000194221">
    <property type="component" value="Unassembled WGS sequence"/>
</dbReference>
<dbReference type="EMBL" id="LAPZ01000001">
    <property type="protein sequence ID" value="OSY89505.1"/>
    <property type="molecule type" value="Genomic_DNA"/>
</dbReference>
<protein>
    <submittedName>
        <fullName evidence="5">AMP-dependent synthetase</fullName>
    </submittedName>
</protein>
<reference evidence="5 6" key="1">
    <citation type="submission" date="2015-03" db="EMBL/GenBank/DDBJ databases">
        <title>Genome sequence of Tenacibaculum sp. S2-2, isolated from intestinal microbiota of sea cucumber, Apostichopus japonicas.</title>
        <authorList>
            <person name="Shao Z."/>
            <person name="Wang L."/>
            <person name="Li X."/>
        </authorList>
    </citation>
    <scope>NUCLEOTIDE SEQUENCE [LARGE SCALE GENOMIC DNA]</scope>
    <source>
        <strain evidence="5 6">S2-2</strain>
    </source>
</reference>
<dbReference type="PANTHER" id="PTHR43272:SF32">
    <property type="entry name" value="AMP-DEPENDENT SYNTHETASE_LIGASE DOMAIN-CONTAINING PROTEIN"/>
    <property type="match status" value="1"/>
</dbReference>
<dbReference type="FunCoup" id="A0A1Y2PGE4">
    <property type="interactions" value="424"/>
</dbReference>
<dbReference type="Gene3D" id="3.40.50.12780">
    <property type="entry name" value="N-terminal domain of ligase-like"/>
    <property type="match status" value="1"/>
</dbReference>
<proteinExistence type="predicted"/>
<sequence length="590" mass="67988">MHTSGKISRLFDYPYYQLENHPQQNSLVYKNNNQWHSISTKEYVDTAKKVSCALLKLGVKAGDKIAVITTNNNPKWHILDIGVMQIGAINVPLYPTFSEKDYAYILDHSDSIYCFVSDNELLEKVNNVKEQTKLKGVFTFEEIDTDYDWNAFLDTDRNNEYPPQLNSYKDKVKPEDLATIIYTSGTTGTPKGVMLSHKNVVDNIIAVSNRLDLQGHNKRVISYLPICHIFERAASYYCQGMGFEIHFAESIEKIGDNLKEIKPHFMAVVPRLLEKVFDKIVDKGSNLSGIKKQLFFWSLNLGEQYEPYRKKGWWYEFKLSIARKLVFKKWREALGNHLEFMLAGSAPMQPRLIRMFTAAGIPVYEGYGMTETSPAITVNDLRNNGFKIGTVGRVLDDVEVKIAEDGEILVKGSIVMKGYYKNEELTNKTIQNGFLHTGDIGEIDDQGFLKITDRKKQIFKTSGGKYIAPAVLESELKKSRFIEQVMVIGEGQKMPAALIQLAPDFISEWAKRHHHTITDITSDEKLIDRVQKEIDYYNKKFGKWEQIKRFEITPDEWTIEDGHLTPTMKMRRKIILEKYQNLYEKIYNSQ</sequence>
<evidence type="ECO:0000313" key="6">
    <source>
        <dbReference type="Proteomes" id="UP000194221"/>
    </source>
</evidence>
<dbReference type="InterPro" id="IPR000873">
    <property type="entry name" value="AMP-dep_synth/lig_dom"/>
</dbReference>
<name>A0A1Y2PGE4_9FLAO</name>
<dbReference type="SUPFAM" id="SSF56801">
    <property type="entry name" value="Acetyl-CoA synthetase-like"/>
    <property type="match status" value="1"/>
</dbReference>
<evidence type="ECO:0000259" key="4">
    <source>
        <dbReference type="Pfam" id="PF00501"/>
    </source>
</evidence>
<evidence type="ECO:0000256" key="1">
    <source>
        <dbReference type="ARBA" id="ARBA00022598"/>
    </source>
</evidence>
<dbReference type="STRING" id="1635173.WH52_02405"/>
<accession>A0A1Y2PGE4</accession>
<dbReference type="GO" id="GO:0004467">
    <property type="term" value="F:long-chain fatty acid-CoA ligase activity"/>
    <property type="evidence" value="ECO:0007669"/>
    <property type="project" value="TreeGrafter"/>
</dbReference>
<evidence type="ECO:0000313" key="5">
    <source>
        <dbReference type="EMBL" id="OSY89505.1"/>
    </source>
</evidence>
<dbReference type="AlphaFoldDB" id="A0A1Y2PGE4"/>
<dbReference type="RefSeq" id="WP_086029318.1">
    <property type="nucleotide sequence ID" value="NZ_LAPZ01000001.1"/>
</dbReference>
<keyword evidence="1" id="KW-0436">Ligase</keyword>
<dbReference type="GO" id="GO:0016020">
    <property type="term" value="C:membrane"/>
    <property type="evidence" value="ECO:0007669"/>
    <property type="project" value="TreeGrafter"/>
</dbReference>
<dbReference type="InterPro" id="IPR020845">
    <property type="entry name" value="AMP-binding_CS"/>
</dbReference>
<dbReference type="PROSITE" id="PS00455">
    <property type="entry name" value="AMP_BINDING"/>
    <property type="match status" value="1"/>
</dbReference>
<dbReference type="Pfam" id="PF23562">
    <property type="entry name" value="AMP-binding_C_3"/>
    <property type="match status" value="1"/>
</dbReference>
<organism evidence="5 6">
    <name type="scientific">Tenacibaculum holothuriorum</name>
    <dbReference type="NCBI Taxonomy" id="1635173"/>
    <lineage>
        <taxon>Bacteria</taxon>
        <taxon>Pseudomonadati</taxon>
        <taxon>Bacteroidota</taxon>
        <taxon>Flavobacteriia</taxon>
        <taxon>Flavobacteriales</taxon>
        <taxon>Flavobacteriaceae</taxon>
        <taxon>Tenacibaculum</taxon>
    </lineage>
</organism>
<dbReference type="InterPro" id="IPR020459">
    <property type="entry name" value="AMP-binding"/>
</dbReference>
<gene>
    <name evidence="5" type="ORF">WH52_02405</name>
</gene>
<keyword evidence="6" id="KW-1185">Reference proteome</keyword>
<evidence type="ECO:0000256" key="3">
    <source>
        <dbReference type="ARBA" id="ARBA00023098"/>
    </source>
</evidence>
<keyword evidence="3" id="KW-0443">Lipid metabolism</keyword>
<dbReference type="PANTHER" id="PTHR43272">
    <property type="entry name" value="LONG-CHAIN-FATTY-ACID--COA LIGASE"/>
    <property type="match status" value="1"/>
</dbReference>
<dbReference type="InterPro" id="IPR042099">
    <property type="entry name" value="ANL_N_sf"/>
</dbReference>
<dbReference type="PRINTS" id="PR00154">
    <property type="entry name" value="AMPBINDING"/>
</dbReference>
<dbReference type="Pfam" id="PF00501">
    <property type="entry name" value="AMP-binding"/>
    <property type="match status" value="1"/>
</dbReference>
<comment type="caution">
    <text evidence="5">The sequence shown here is derived from an EMBL/GenBank/DDBJ whole genome shotgun (WGS) entry which is preliminary data.</text>
</comment>
<dbReference type="OrthoDB" id="9803968at2"/>
<feature type="domain" description="AMP-dependent synthetase/ligase" evidence="4">
    <location>
        <begin position="17"/>
        <end position="420"/>
    </location>
</feature>
<dbReference type="InParanoid" id="A0A1Y2PGE4"/>
<evidence type="ECO:0000256" key="2">
    <source>
        <dbReference type="ARBA" id="ARBA00022832"/>
    </source>
</evidence>
<dbReference type="CDD" id="cd05907">
    <property type="entry name" value="VL_LC_FACS_like"/>
    <property type="match status" value="1"/>
</dbReference>